<reference evidence="1 2" key="1">
    <citation type="submission" date="2019-06" db="EMBL/GenBank/DDBJ databases">
        <title>Draft genome sequence of the filamentous fungus Phialemoniopsis curvata isolated from diesel fuel.</title>
        <authorList>
            <person name="Varaljay V.A."/>
            <person name="Lyon W.J."/>
            <person name="Crouch A.L."/>
            <person name="Drake C.E."/>
            <person name="Hollomon J.M."/>
            <person name="Nadeau L.J."/>
            <person name="Nunn H.S."/>
            <person name="Stevenson B.S."/>
            <person name="Bojanowski C.L."/>
            <person name="Crookes-Goodson W.J."/>
        </authorList>
    </citation>
    <scope>NUCLEOTIDE SEQUENCE [LARGE SCALE GENOMIC DNA]</scope>
    <source>
        <strain evidence="1 2">D216</strain>
    </source>
</reference>
<dbReference type="AlphaFoldDB" id="A0A507AK72"/>
<accession>A0A507AK72</accession>
<comment type="caution">
    <text evidence="1">The sequence shown here is derived from an EMBL/GenBank/DDBJ whole genome shotgun (WGS) entry which is preliminary data.</text>
</comment>
<dbReference type="STRING" id="1093900.A0A507AK72"/>
<dbReference type="InParanoid" id="A0A507AK72"/>
<keyword evidence="2" id="KW-1185">Reference proteome</keyword>
<organism evidence="1 2">
    <name type="scientific">Thyridium curvatum</name>
    <dbReference type="NCBI Taxonomy" id="1093900"/>
    <lineage>
        <taxon>Eukaryota</taxon>
        <taxon>Fungi</taxon>
        <taxon>Dikarya</taxon>
        <taxon>Ascomycota</taxon>
        <taxon>Pezizomycotina</taxon>
        <taxon>Sordariomycetes</taxon>
        <taxon>Sordariomycetidae</taxon>
        <taxon>Thyridiales</taxon>
        <taxon>Thyridiaceae</taxon>
        <taxon>Thyridium</taxon>
    </lineage>
</organism>
<proteinExistence type="predicted"/>
<sequence length="227" mass="24267">MVHGGDLSHKYDLGRKIGSVGDSDKTAQEDILVQVFSRPILREEARRVEPNQHIWPGAPINLLAHSLLIISPSASPDYIAFPLSIDRADRLSAALSRTGLVQFAFQRKGRSDCGSWTTNGEESSNNTGRDAEELAVVSQYINASLQTGCITPADISLVEFCGCLGIGSLLAASTSVGIAFTWPPGSGPRSITLGEVNVTDRVLREQSTALLSGSEVSLFMVHMKSGL</sequence>
<evidence type="ECO:0000313" key="1">
    <source>
        <dbReference type="EMBL" id="TPX09932.1"/>
    </source>
</evidence>
<dbReference type="EMBL" id="SKBQ01000061">
    <property type="protein sequence ID" value="TPX09932.1"/>
    <property type="molecule type" value="Genomic_DNA"/>
</dbReference>
<name>A0A507AK72_9PEZI</name>
<gene>
    <name evidence="1" type="ORF">E0L32_008954</name>
</gene>
<dbReference type="Proteomes" id="UP000319257">
    <property type="component" value="Unassembled WGS sequence"/>
</dbReference>
<protein>
    <submittedName>
        <fullName evidence="1">Uncharacterized protein</fullName>
    </submittedName>
</protein>
<dbReference type="RefSeq" id="XP_030991643.1">
    <property type="nucleotide sequence ID" value="XM_031143865.1"/>
</dbReference>
<dbReference type="OrthoDB" id="3759773at2759"/>
<evidence type="ECO:0000313" key="2">
    <source>
        <dbReference type="Proteomes" id="UP000319257"/>
    </source>
</evidence>
<dbReference type="GeneID" id="41976401"/>